<accession>A0A2P5EIH4</accession>
<protein>
    <submittedName>
        <fullName evidence="1">Uncharacterized protein</fullName>
    </submittedName>
</protein>
<dbReference type="InParanoid" id="A0A2P5EIH4"/>
<evidence type="ECO:0000313" key="2">
    <source>
        <dbReference type="Proteomes" id="UP000237000"/>
    </source>
</evidence>
<evidence type="ECO:0000313" key="1">
    <source>
        <dbReference type="EMBL" id="PON85335.1"/>
    </source>
</evidence>
<reference evidence="2" key="1">
    <citation type="submission" date="2016-06" db="EMBL/GenBank/DDBJ databases">
        <title>Parallel loss of symbiosis genes in relatives of nitrogen-fixing non-legume Parasponia.</title>
        <authorList>
            <person name="Van Velzen R."/>
            <person name="Holmer R."/>
            <person name="Bu F."/>
            <person name="Rutten L."/>
            <person name="Van Zeijl A."/>
            <person name="Liu W."/>
            <person name="Santuari L."/>
            <person name="Cao Q."/>
            <person name="Sharma T."/>
            <person name="Shen D."/>
            <person name="Roswanjaya Y."/>
            <person name="Wardhani T."/>
            <person name="Kalhor M.S."/>
            <person name="Jansen J."/>
            <person name="Van den Hoogen J."/>
            <person name="Gungor B."/>
            <person name="Hartog M."/>
            <person name="Hontelez J."/>
            <person name="Verver J."/>
            <person name="Yang W.-C."/>
            <person name="Schijlen E."/>
            <person name="Repin R."/>
            <person name="Schilthuizen M."/>
            <person name="Schranz E."/>
            <person name="Heidstra R."/>
            <person name="Miyata K."/>
            <person name="Fedorova E."/>
            <person name="Kohlen W."/>
            <person name="Bisseling T."/>
            <person name="Smit S."/>
            <person name="Geurts R."/>
        </authorList>
    </citation>
    <scope>NUCLEOTIDE SEQUENCE [LARGE SCALE GENOMIC DNA]</scope>
    <source>
        <strain evidence="2">cv. RG33-2</strain>
    </source>
</reference>
<comment type="caution">
    <text evidence="1">The sequence shown here is derived from an EMBL/GenBank/DDBJ whole genome shotgun (WGS) entry which is preliminary data.</text>
</comment>
<gene>
    <name evidence="1" type="ORF">TorRG33x02_188620</name>
</gene>
<keyword evidence="2" id="KW-1185">Reference proteome</keyword>
<proteinExistence type="predicted"/>
<name>A0A2P5EIH4_TREOI</name>
<dbReference type="Proteomes" id="UP000237000">
    <property type="component" value="Unassembled WGS sequence"/>
</dbReference>
<dbReference type="EMBL" id="JXTC01000149">
    <property type="protein sequence ID" value="PON85335.1"/>
    <property type="molecule type" value="Genomic_DNA"/>
</dbReference>
<sequence>MPQCAYCPLTILHHVLTVPWRLFTDVSKFSMRSSPSGGLERLGEPPIRSSLFILLSICSTSLSSPSIFYCNLAASNPSLALVRSLTLNSIPSSSPRRFSIAMILWVLFAISTDFPKLCNRSSDTNCHRPPL</sequence>
<dbReference type="AlphaFoldDB" id="A0A2P5EIH4"/>
<organism evidence="1 2">
    <name type="scientific">Trema orientale</name>
    <name type="common">Charcoal tree</name>
    <name type="synonym">Celtis orientalis</name>
    <dbReference type="NCBI Taxonomy" id="63057"/>
    <lineage>
        <taxon>Eukaryota</taxon>
        <taxon>Viridiplantae</taxon>
        <taxon>Streptophyta</taxon>
        <taxon>Embryophyta</taxon>
        <taxon>Tracheophyta</taxon>
        <taxon>Spermatophyta</taxon>
        <taxon>Magnoliopsida</taxon>
        <taxon>eudicotyledons</taxon>
        <taxon>Gunneridae</taxon>
        <taxon>Pentapetalae</taxon>
        <taxon>rosids</taxon>
        <taxon>fabids</taxon>
        <taxon>Rosales</taxon>
        <taxon>Cannabaceae</taxon>
        <taxon>Trema</taxon>
    </lineage>
</organism>
<dbReference type="OrthoDB" id="10585500at2759"/>